<gene>
    <name evidence="3 4" type="primary">LOC113712673</name>
</gene>
<evidence type="ECO:0000313" key="2">
    <source>
        <dbReference type="Proteomes" id="UP001652660"/>
    </source>
</evidence>
<dbReference type="PANTHER" id="PTHR40891:SF1">
    <property type="entry name" value="DUF295 DOMAIN-CONTAINING PROTEIN"/>
    <property type="match status" value="1"/>
</dbReference>
<dbReference type="GeneID" id="113712673"/>
<feature type="domain" description="KIB1-4 beta-propeller" evidence="1">
    <location>
        <begin position="65"/>
        <end position="316"/>
    </location>
</feature>
<dbReference type="RefSeq" id="XP_027091974.1">
    <property type="nucleotide sequence ID" value="XM_027236173.1"/>
</dbReference>
<dbReference type="OrthoDB" id="1863935at2759"/>
<dbReference type="Proteomes" id="UP001652660">
    <property type="component" value="Chromosome 10e"/>
</dbReference>
<evidence type="ECO:0000259" key="1">
    <source>
        <dbReference type="Pfam" id="PF03478"/>
    </source>
</evidence>
<proteinExistence type="predicted"/>
<evidence type="ECO:0000313" key="3">
    <source>
        <dbReference type="RefSeq" id="XP_027091973.1"/>
    </source>
</evidence>
<dbReference type="RefSeq" id="XP_027091973.1">
    <property type="nucleotide sequence ID" value="XM_027236172.1"/>
</dbReference>
<keyword evidence="2" id="KW-1185">Reference proteome</keyword>
<organism evidence="2 3">
    <name type="scientific">Coffea arabica</name>
    <name type="common">Arabian coffee</name>
    <dbReference type="NCBI Taxonomy" id="13443"/>
    <lineage>
        <taxon>Eukaryota</taxon>
        <taxon>Viridiplantae</taxon>
        <taxon>Streptophyta</taxon>
        <taxon>Embryophyta</taxon>
        <taxon>Tracheophyta</taxon>
        <taxon>Spermatophyta</taxon>
        <taxon>Magnoliopsida</taxon>
        <taxon>eudicotyledons</taxon>
        <taxon>Gunneridae</taxon>
        <taxon>Pentapetalae</taxon>
        <taxon>asterids</taxon>
        <taxon>lamiids</taxon>
        <taxon>Gentianales</taxon>
        <taxon>Rubiaceae</taxon>
        <taxon>Ixoroideae</taxon>
        <taxon>Gardenieae complex</taxon>
        <taxon>Bertiereae - Coffeeae clade</taxon>
        <taxon>Coffeeae</taxon>
        <taxon>Coffea</taxon>
    </lineage>
</organism>
<dbReference type="AlphaFoldDB" id="A0A6P6UN88"/>
<evidence type="ECO:0000313" key="4">
    <source>
        <dbReference type="RefSeq" id="XP_027091974.1"/>
    </source>
</evidence>
<dbReference type="InterPro" id="IPR005174">
    <property type="entry name" value="KIB1-4_b-propeller"/>
</dbReference>
<protein>
    <submittedName>
        <fullName evidence="3 4">F-box/kelch-repeat protein At1g57790-like</fullName>
    </submittedName>
</protein>
<sequence>MRSTGLNQATGSVNINSSLATINQTMTKDEESIDGEPQYVQPPLIPQVYPWLLISHGKQLQRHTFFSCIENRYHTRIVPYLRDKLVLRCCFGWLILEDEETDDCHLFNPVSMENIQLPLLESFDRVTSALLSGPPGDSNCHVLFIGSPNRLAFCRLGDDNFVEQSSVFGEDSLSTVTVMNGKMYGLMMQSHALVTLDFVGPTILLRHIIKDGSPFQLPCPLPPENSFYDKYLIESSGELLFVFKIYSAPGNYTVAYFKVFRVNTSEIVCEEVKNLGDQVVFLNHHYGMTCSIQEPGIRRNSIYFAELFDRNLYVYNMENRSQSVKLPCPIAKRKARLSWVMPLLPSSS</sequence>
<reference evidence="2" key="1">
    <citation type="journal article" date="2025" name="Foods">
        <title>Unveiling the Microbial Signatures of Arabica Coffee Cherries: Insights into Ripeness Specific Diversity, Functional Traits, and Implications for Quality and Safety.</title>
        <authorList>
            <consortium name="RefSeq"/>
            <person name="Tenea G.N."/>
            <person name="Cifuentes V."/>
            <person name="Reyes P."/>
            <person name="Cevallos-Vallejos M."/>
        </authorList>
    </citation>
    <scope>NUCLEOTIDE SEQUENCE [LARGE SCALE GENOMIC DNA]</scope>
</reference>
<name>A0A6P6UN88_COFAR</name>
<reference evidence="3 4" key="2">
    <citation type="submission" date="2025-04" db="UniProtKB">
        <authorList>
            <consortium name="RefSeq"/>
        </authorList>
    </citation>
    <scope>IDENTIFICATION</scope>
    <source>
        <tissue evidence="3 4">Leaves</tissue>
    </source>
</reference>
<dbReference type="PANTHER" id="PTHR40891">
    <property type="entry name" value="DUF295 DOMAIN-CONTAINING PROTEIN"/>
    <property type="match status" value="1"/>
</dbReference>
<dbReference type="Pfam" id="PF03478">
    <property type="entry name" value="Beta-prop_KIB1-4"/>
    <property type="match status" value="1"/>
</dbReference>
<accession>A0A6P6UN88</accession>